<proteinExistence type="predicted"/>
<accession>A0A2H3GPG8</accession>
<comment type="caution">
    <text evidence="2">The sequence shown here is derived from an EMBL/GenBank/DDBJ whole genome shotgun (WGS) entry which is preliminary data.</text>
</comment>
<gene>
    <name evidence="2" type="ORF">AU210_013161</name>
</gene>
<keyword evidence="1" id="KW-0732">Signal</keyword>
<name>A0A2H3GPG8_FUSOX</name>
<dbReference type="AlphaFoldDB" id="A0A2H3GPG8"/>
<reference evidence="2 3" key="1">
    <citation type="journal article" date="2016" name="Environ. Microbiol.">
        <title>Effector profiles distinguish formae speciales of Fusarium oxysporum.</title>
        <authorList>
            <person name="van Dam P."/>
            <person name="Fokkens L."/>
            <person name="Schmidt S.M."/>
            <person name="Linmans J.H."/>
            <person name="Kistler H.C."/>
            <person name="Ma L.J."/>
            <person name="Rep M."/>
        </authorList>
    </citation>
    <scope>NUCLEOTIDE SEQUENCE [LARGE SCALE GENOMIC DNA]</scope>
    <source>
        <strain evidence="2 3">Forc016</strain>
    </source>
</reference>
<evidence type="ECO:0008006" key="4">
    <source>
        <dbReference type="Google" id="ProtNLM"/>
    </source>
</evidence>
<evidence type="ECO:0000256" key="1">
    <source>
        <dbReference type="SAM" id="SignalP"/>
    </source>
</evidence>
<dbReference type="Proteomes" id="UP000219602">
    <property type="component" value="Chromosome 11"/>
</dbReference>
<evidence type="ECO:0000313" key="3">
    <source>
        <dbReference type="Proteomes" id="UP000219602"/>
    </source>
</evidence>
<protein>
    <recommendedName>
        <fullName evidence="4">Secreted protein</fullName>
    </recommendedName>
</protein>
<feature type="chain" id="PRO_5013688999" description="Secreted protein" evidence="1">
    <location>
        <begin position="29"/>
        <end position="174"/>
    </location>
</feature>
<dbReference type="EMBL" id="MABQ02000009">
    <property type="protein sequence ID" value="PCD26739.1"/>
    <property type="molecule type" value="Genomic_DNA"/>
</dbReference>
<sequence>MTLLSPRVKTAALLLFLRTLQDVPQIAAADAVLFFAADAVDAPVADRPHPGAGAGAGAGETIPVRVPVPVLVLVVAPAPHCIPVRAGARAHVHAPHRSLGRVDDRVQAPVAAPVPYAVVGTVRLIQWREDCLSIRRQPVSVLLFPERNIRVAEAPRPPAWIRQTNSLLERVDNA</sequence>
<reference evidence="2 3" key="2">
    <citation type="journal article" date="2017" name="Sci. Rep.">
        <title>A mobile pathogenicity chromosome in Fusarium oxysporum for infection of multiple cucurbit species.</title>
        <authorList>
            <person name="van Dam P."/>
            <person name="Fokkens L."/>
            <person name="Ayukawa Y."/>
            <person name="van der Gragt M."/>
            <person name="Ter Horst A."/>
            <person name="Brankovics B."/>
            <person name="Houterman P.M."/>
            <person name="Arie T."/>
            <person name="Rep M."/>
        </authorList>
    </citation>
    <scope>NUCLEOTIDE SEQUENCE [LARGE SCALE GENOMIC DNA]</scope>
    <source>
        <strain evidence="2 3">Forc016</strain>
    </source>
</reference>
<evidence type="ECO:0000313" key="2">
    <source>
        <dbReference type="EMBL" id="PCD26739.1"/>
    </source>
</evidence>
<feature type="signal peptide" evidence="1">
    <location>
        <begin position="1"/>
        <end position="28"/>
    </location>
</feature>
<organism evidence="2 3">
    <name type="scientific">Fusarium oxysporum f. sp. radicis-cucumerinum</name>
    <dbReference type="NCBI Taxonomy" id="327505"/>
    <lineage>
        <taxon>Eukaryota</taxon>
        <taxon>Fungi</taxon>
        <taxon>Dikarya</taxon>
        <taxon>Ascomycota</taxon>
        <taxon>Pezizomycotina</taxon>
        <taxon>Sordariomycetes</taxon>
        <taxon>Hypocreomycetidae</taxon>
        <taxon>Hypocreales</taxon>
        <taxon>Nectriaceae</taxon>
        <taxon>Fusarium</taxon>
        <taxon>Fusarium oxysporum species complex</taxon>
    </lineage>
</organism>